<dbReference type="AlphaFoldDB" id="A0A8J9X8B7"/>
<reference evidence="6" key="1">
    <citation type="submission" date="2022-02" db="EMBL/GenBank/DDBJ databases">
        <authorList>
            <person name="Giguere J D."/>
        </authorList>
    </citation>
    <scope>NUCLEOTIDE SEQUENCE</scope>
    <source>
        <strain evidence="6">CCAP 1055/1</strain>
    </source>
</reference>
<sequence length="436" mass="46552">VTVLEAGSDTLSKVKISGGGRCNVLHDTAKAVPELLAGYPRGRRELNGILHKHFSPKMAQEWFTSRGVTLKTENDGRMFPTTDNSQTIIKALLESADDASVSIKHRAKVEEIKIDGSKFVVDYLQKNQGSEKESFSRAFDAVILATGSAPIGYKLASSLGLDMVPTVPSLFTLNAKLDVKEGGVLHGLSGVSVPLGKISYQVLAQQPTLEVPGDITITTNTKKSVLEQQGPLLITHHGLSGPAALRLSAFGARELNGANYRGKLTVHWAPSLGNVDDVFEALWMITGTNPKKTVSSICPLFLSDGSTALPRRLWASLVGCSGFALDQTWGQASKKITRQLALLVTACPLQLTGKGTFKEEFVTAGGVDLKQMDMKTMQVKSCPGLFVCGELLNVDGVTGGFNFMNCWGTGYVAGSSAATFSAQSLPSNQDFSLVED</sequence>
<dbReference type="Gene3D" id="2.40.30.10">
    <property type="entry name" value="Translation factors"/>
    <property type="match status" value="1"/>
</dbReference>
<evidence type="ECO:0000256" key="3">
    <source>
        <dbReference type="ARBA" id="ARBA00022827"/>
    </source>
</evidence>
<evidence type="ECO:0008006" key="7">
    <source>
        <dbReference type="Google" id="ProtNLM"/>
    </source>
</evidence>
<dbReference type="Proteomes" id="UP000836788">
    <property type="component" value="Chromosome 7"/>
</dbReference>
<dbReference type="InterPro" id="IPR036188">
    <property type="entry name" value="FAD/NAD-bd_sf"/>
</dbReference>
<evidence type="ECO:0000313" key="6">
    <source>
        <dbReference type="EMBL" id="CAG9293315.1"/>
    </source>
</evidence>
<dbReference type="Pfam" id="PF22780">
    <property type="entry name" value="HI0933_like_1st"/>
    <property type="match status" value="1"/>
</dbReference>
<protein>
    <recommendedName>
        <fullName evidence="7">Aminoacetone oxidase family FAD-binding enzyme</fullName>
    </recommendedName>
</protein>
<feature type="domain" description="RsdA/BaiN/AoA(So)-like insert" evidence="5">
    <location>
        <begin position="219"/>
        <end position="362"/>
    </location>
</feature>
<keyword evidence="3" id="KW-0274">FAD</keyword>
<dbReference type="InterPro" id="IPR057661">
    <property type="entry name" value="RsdA/BaiN/AoA(So)_Rossmann"/>
</dbReference>
<evidence type="ECO:0000256" key="1">
    <source>
        <dbReference type="ARBA" id="ARBA00001974"/>
    </source>
</evidence>
<evidence type="ECO:0000259" key="4">
    <source>
        <dbReference type="Pfam" id="PF03486"/>
    </source>
</evidence>
<name>A0A8J9X8B7_PHATR</name>
<feature type="domain" description="RsdA/BaiN/AoA(So)-like Rossmann fold-like" evidence="4">
    <location>
        <begin position="1"/>
        <end position="415"/>
    </location>
</feature>
<dbReference type="InterPro" id="IPR004792">
    <property type="entry name" value="BaiN-like"/>
</dbReference>
<keyword evidence="2" id="KW-0285">Flavoprotein</keyword>
<accession>A0A8J9X8B7</accession>
<evidence type="ECO:0000259" key="5">
    <source>
        <dbReference type="Pfam" id="PF22780"/>
    </source>
</evidence>
<comment type="cofactor">
    <cofactor evidence="1">
        <name>FAD</name>
        <dbReference type="ChEBI" id="CHEBI:57692"/>
    </cofactor>
</comment>
<dbReference type="InterPro" id="IPR055178">
    <property type="entry name" value="RsdA/BaiN/AoA(So)-like_dom"/>
</dbReference>
<organism evidence="6">
    <name type="scientific">Phaeodactylum tricornutum</name>
    <name type="common">Diatom</name>
    <dbReference type="NCBI Taxonomy" id="2850"/>
    <lineage>
        <taxon>Eukaryota</taxon>
        <taxon>Sar</taxon>
        <taxon>Stramenopiles</taxon>
        <taxon>Ochrophyta</taxon>
        <taxon>Bacillariophyta</taxon>
        <taxon>Bacillariophyceae</taxon>
        <taxon>Bacillariophycidae</taxon>
        <taxon>Naviculales</taxon>
        <taxon>Phaeodactylaceae</taxon>
        <taxon>Phaeodactylum</taxon>
    </lineage>
</organism>
<proteinExistence type="predicted"/>
<dbReference type="PANTHER" id="PTHR42887:SF2">
    <property type="entry name" value="OS12G0638800 PROTEIN"/>
    <property type="match status" value="1"/>
</dbReference>
<gene>
    <name evidence="6" type="ORF">PTTT1_LOCUS51148</name>
</gene>
<dbReference type="SUPFAM" id="SSF160996">
    <property type="entry name" value="HI0933 insert domain-like"/>
    <property type="match status" value="1"/>
</dbReference>
<evidence type="ECO:0000256" key="2">
    <source>
        <dbReference type="ARBA" id="ARBA00022630"/>
    </source>
</evidence>
<dbReference type="InterPro" id="IPR023166">
    <property type="entry name" value="BaiN-like_dom_sf"/>
</dbReference>
<dbReference type="EMBL" id="OU594948">
    <property type="protein sequence ID" value="CAG9293315.1"/>
    <property type="molecule type" value="Genomic_DNA"/>
</dbReference>
<dbReference type="PANTHER" id="PTHR42887">
    <property type="entry name" value="OS12G0638800 PROTEIN"/>
    <property type="match status" value="1"/>
</dbReference>
<dbReference type="NCBIfam" id="TIGR00275">
    <property type="entry name" value="aminoacetone oxidase family FAD-binding enzyme"/>
    <property type="match status" value="1"/>
</dbReference>
<dbReference type="Gene3D" id="1.10.8.260">
    <property type="entry name" value="HI0933 insert domain-like"/>
    <property type="match status" value="1"/>
</dbReference>
<dbReference type="Gene3D" id="3.50.50.60">
    <property type="entry name" value="FAD/NAD(P)-binding domain"/>
    <property type="match status" value="1"/>
</dbReference>
<feature type="non-terminal residue" evidence="6">
    <location>
        <position position="1"/>
    </location>
</feature>
<dbReference type="SUPFAM" id="SSF51905">
    <property type="entry name" value="FAD/NAD(P)-binding domain"/>
    <property type="match status" value="1"/>
</dbReference>
<dbReference type="Pfam" id="PF03486">
    <property type="entry name" value="HI0933_like"/>
    <property type="match status" value="1"/>
</dbReference>